<reference evidence="3" key="1">
    <citation type="journal article" date="2006" name="Proc. Natl. Acad. Sci. U.S.A.">
        <title>Genome analysis of the smallest free-living eukaryote Ostreococcus tauri unveils many unique features.</title>
        <authorList>
            <person name="Derelle E."/>
            <person name="Ferraz C."/>
            <person name="Rombauts S."/>
            <person name="Rouze P."/>
            <person name="Worden A.Z."/>
            <person name="Robbens S."/>
            <person name="Partensky F."/>
            <person name="Degroeve S."/>
            <person name="Echeynie S."/>
            <person name="Cooke R."/>
            <person name="Saeys Y."/>
            <person name="Wuyts J."/>
            <person name="Jabbari K."/>
            <person name="Bowler C."/>
            <person name="Panaud O."/>
            <person name="Piegu B."/>
            <person name="Ball S.G."/>
            <person name="Ral J.-P."/>
            <person name="Bouget F.-Y."/>
            <person name="Piganeau G."/>
            <person name="De Baets B."/>
            <person name="Picard A."/>
            <person name="Delseny M."/>
            <person name="Demaille J."/>
            <person name="Van de Peer Y."/>
            <person name="Moreau H."/>
        </authorList>
    </citation>
    <scope>NUCLEOTIDE SEQUENCE [LARGE SCALE GENOMIC DNA]</scope>
    <source>
        <strain evidence="3">OTTH 0595 / CCAP 157/2 / RCC745</strain>
    </source>
</reference>
<dbReference type="GO" id="GO:0016747">
    <property type="term" value="F:acyltransferase activity, transferring groups other than amino-acyl groups"/>
    <property type="evidence" value="ECO:0007669"/>
    <property type="project" value="InterPro"/>
</dbReference>
<evidence type="ECO:0000259" key="1">
    <source>
        <dbReference type="PROSITE" id="PS51186"/>
    </source>
</evidence>
<dbReference type="Proteomes" id="UP000009170">
    <property type="component" value="Unassembled WGS sequence"/>
</dbReference>
<accession>Q011R2</accession>
<dbReference type="GeneID" id="9831777"/>
<evidence type="ECO:0000313" key="3">
    <source>
        <dbReference type="Proteomes" id="UP000009170"/>
    </source>
</evidence>
<dbReference type="InterPro" id="IPR000182">
    <property type="entry name" value="GNAT_dom"/>
</dbReference>
<sequence length="127" mass="13730">MAACEDARDGAAWDARSIERYARGGVAARAVVGAYDGRDGTLVGWACASSDGATVATIDRVCVRRDRRRRGVGTALVVLLGKVLFEREIYDVCAATPRALGETLFSDAGFEDDASVYMRYRGEMLDE</sequence>
<dbReference type="RefSeq" id="XP_003081199.1">
    <property type="nucleotide sequence ID" value="XM_003081151.1"/>
</dbReference>
<dbReference type="PROSITE" id="PS51186">
    <property type="entry name" value="GNAT"/>
    <property type="match status" value="1"/>
</dbReference>
<dbReference type="Pfam" id="PF00583">
    <property type="entry name" value="Acetyltransf_1"/>
    <property type="match status" value="1"/>
</dbReference>
<dbReference type="EMBL" id="CAID01000009">
    <property type="protein sequence ID" value="CAL55368.1"/>
    <property type="molecule type" value="Genomic_DNA"/>
</dbReference>
<dbReference type="Gene3D" id="3.40.630.30">
    <property type="match status" value="1"/>
</dbReference>
<dbReference type="SUPFAM" id="SSF55729">
    <property type="entry name" value="Acyl-CoA N-acyltransferases (Nat)"/>
    <property type="match status" value="1"/>
</dbReference>
<evidence type="ECO:0000313" key="2">
    <source>
        <dbReference type="EMBL" id="CAL55368.1"/>
    </source>
</evidence>
<feature type="domain" description="N-acetyltransferase" evidence="1">
    <location>
        <begin position="1"/>
        <end position="127"/>
    </location>
</feature>
<protein>
    <submittedName>
        <fullName evidence="2">Acyl-CoA N-acyltransferase</fullName>
    </submittedName>
</protein>
<keyword evidence="3" id="KW-1185">Reference proteome</keyword>
<comment type="caution">
    <text evidence="2">The sequence shown here is derived from an EMBL/GenBank/DDBJ whole genome shotgun (WGS) entry which is preliminary data.</text>
</comment>
<dbReference type="AlphaFoldDB" id="Q011R2"/>
<gene>
    <name evidence="2" type="ORF">OT_ostta09g02120</name>
</gene>
<proteinExistence type="predicted"/>
<name>Q011R2_OSTTA</name>
<organism evidence="2 3">
    <name type="scientific">Ostreococcus tauri</name>
    <name type="common">Marine green alga</name>
    <dbReference type="NCBI Taxonomy" id="70448"/>
    <lineage>
        <taxon>Eukaryota</taxon>
        <taxon>Viridiplantae</taxon>
        <taxon>Chlorophyta</taxon>
        <taxon>Mamiellophyceae</taxon>
        <taxon>Mamiellales</taxon>
        <taxon>Bathycoccaceae</taxon>
        <taxon>Ostreococcus</taxon>
    </lineage>
</organism>
<dbReference type="InterPro" id="IPR016181">
    <property type="entry name" value="Acyl_CoA_acyltransferase"/>
</dbReference>
<dbReference type="KEGG" id="ota:OT_ostta09g02120"/>
<reference evidence="2 3" key="2">
    <citation type="journal article" date="2014" name="BMC Genomics">
        <title>An improved genome of the model marine alga Ostreococcus tauri unfolds by assessing Illumina de novo assemblies.</title>
        <authorList>
            <person name="Blanc-Mathieu R."/>
            <person name="Verhelst B."/>
            <person name="Derelle E."/>
            <person name="Rombauts S."/>
            <person name="Bouget F.Y."/>
            <person name="Carre I."/>
            <person name="Chateau A."/>
            <person name="Eyre-Walker A."/>
            <person name="Grimsley N."/>
            <person name="Moreau H."/>
            <person name="Piegu B."/>
            <person name="Rivals E."/>
            <person name="Schackwitz W."/>
            <person name="Van de Peer Y."/>
            <person name="Piganeau G."/>
        </authorList>
    </citation>
    <scope>NUCLEOTIDE SEQUENCE [LARGE SCALE GENOMIC DNA]</scope>
    <source>
        <strain evidence="3">OTTH 0595 / CCAP 157/2 / RCC745</strain>
    </source>
</reference>
<dbReference type="InParanoid" id="Q011R2"/>